<dbReference type="OrthoDB" id="9791689at2"/>
<dbReference type="Gene3D" id="3.40.30.120">
    <property type="match status" value="1"/>
</dbReference>
<proteinExistence type="predicted"/>
<dbReference type="Pfam" id="PF21274">
    <property type="entry name" value="Rng_hyd_C"/>
    <property type="match status" value="1"/>
</dbReference>
<dbReference type="STRING" id="1166073.SAMN05192530_104344"/>
<sequence>MRPRLVLGAAVPEARDAVALSDLDAEAHAAYGVGSSPALVLVRPDGHIAFRGPASHAEAVAAYCERVFGPAEG</sequence>
<dbReference type="InterPro" id="IPR036249">
    <property type="entry name" value="Thioredoxin-like_sf"/>
</dbReference>
<accession>A0A1H0HY13</accession>
<organism evidence="1 2">
    <name type="scientific">Aureimonas jatrophae</name>
    <dbReference type="NCBI Taxonomy" id="1166073"/>
    <lineage>
        <taxon>Bacteria</taxon>
        <taxon>Pseudomonadati</taxon>
        <taxon>Pseudomonadota</taxon>
        <taxon>Alphaproteobacteria</taxon>
        <taxon>Hyphomicrobiales</taxon>
        <taxon>Aurantimonadaceae</taxon>
        <taxon>Aureimonas</taxon>
    </lineage>
</organism>
<evidence type="ECO:0000313" key="1">
    <source>
        <dbReference type="EMBL" id="SDO24065.1"/>
    </source>
</evidence>
<gene>
    <name evidence="1" type="ORF">SAMN05192530_104344</name>
</gene>
<dbReference type="Proteomes" id="UP000198793">
    <property type="component" value="Unassembled WGS sequence"/>
</dbReference>
<reference evidence="1 2" key="1">
    <citation type="submission" date="2016-10" db="EMBL/GenBank/DDBJ databases">
        <authorList>
            <person name="de Groot N.N."/>
        </authorList>
    </citation>
    <scope>NUCLEOTIDE SEQUENCE [LARGE SCALE GENOMIC DNA]</scope>
    <source>
        <strain evidence="2">L7-484,KACC 16230,DSM 25025</strain>
    </source>
</reference>
<dbReference type="RefSeq" id="WP_090673283.1">
    <property type="nucleotide sequence ID" value="NZ_FNIT01000004.1"/>
</dbReference>
<keyword evidence="2" id="KW-1185">Reference proteome</keyword>
<evidence type="ECO:0000313" key="2">
    <source>
        <dbReference type="Proteomes" id="UP000198793"/>
    </source>
</evidence>
<name>A0A1H0HY13_9HYPH</name>
<dbReference type="SUPFAM" id="SSF52833">
    <property type="entry name" value="Thioredoxin-like"/>
    <property type="match status" value="1"/>
</dbReference>
<dbReference type="EMBL" id="FNIT01000004">
    <property type="protein sequence ID" value="SDO24065.1"/>
    <property type="molecule type" value="Genomic_DNA"/>
</dbReference>
<dbReference type="AlphaFoldDB" id="A0A1H0HY13"/>
<protein>
    <submittedName>
        <fullName evidence="1">Uncharacterized protein</fullName>
    </submittedName>
</protein>